<evidence type="ECO:0000313" key="2">
    <source>
        <dbReference type="EMBL" id="MFC4362758.1"/>
    </source>
</evidence>
<dbReference type="Gene3D" id="2.30.30.320">
    <property type="entry name" value="DUF1653-like domain"/>
    <property type="match status" value="1"/>
</dbReference>
<reference evidence="3" key="1">
    <citation type="journal article" date="2019" name="Int. J. Syst. Evol. Microbiol.">
        <title>The Global Catalogue of Microorganisms (GCM) 10K type strain sequencing project: providing services to taxonomists for standard genome sequencing and annotation.</title>
        <authorList>
            <consortium name="The Broad Institute Genomics Platform"/>
            <consortium name="The Broad Institute Genome Sequencing Center for Infectious Disease"/>
            <person name="Wu L."/>
            <person name="Ma J."/>
        </authorList>
    </citation>
    <scope>NUCLEOTIDE SEQUENCE [LARGE SCALE GENOMIC DNA]</scope>
    <source>
        <strain evidence="3">CECT 8570</strain>
    </source>
</reference>
<feature type="domain" description="DUF1653" evidence="1">
    <location>
        <begin position="6"/>
        <end position="66"/>
    </location>
</feature>
<comment type="caution">
    <text evidence="2">The sequence shown here is derived from an EMBL/GenBank/DDBJ whole genome shotgun (WGS) entry which is preliminary data.</text>
</comment>
<protein>
    <submittedName>
        <fullName evidence="2">DUF1653 domain-containing protein</fullName>
    </submittedName>
</protein>
<sequence>MSIKAGIYRHYKGQHYQVVGLVTHSETEELQVVYRCLYGDYSWWTRPAAMFAEQVEIAGESVPRFEFIEVGQSLDQLVGAV</sequence>
<keyword evidence="3" id="KW-1185">Reference proteome</keyword>
<gene>
    <name evidence="2" type="ORF">ACFOX3_10610</name>
</gene>
<evidence type="ECO:0000313" key="3">
    <source>
        <dbReference type="Proteomes" id="UP001595840"/>
    </source>
</evidence>
<dbReference type="EMBL" id="JBHSCX010000009">
    <property type="protein sequence ID" value="MFC4362758.1"/>
    <property type="molecule type" value="Genomic_DNA"/>
</dbReference>
<dbReference type="InterPro" id="IPR023387">
    <property type="entry name" value="DUF1653-like_dom"/>
</dbReference>
<organism evidence="2 3">
    <name type="scientific">Simiduia curdlanivorans</name>
    <dbReference type="NCBI Taxonomy" id="1492769"/>
    <lineage>
        <taxon>Bacteria</taxon>
        <taxon>Pseudomonadati</taxon>
        <taxon>Pseudomonadota</taxon>
        <taxon>Gammaproteobacteria</taxon>
        <taxon>Cellvibrionales</taxon>
        <taxon>Cellvibrionaceae</taxon>
        <taxon>Simiduia</taxon>
    </lineage>
</organism>
<evidence type="ECO:0000259" key="1">
    <source>
        <dbReference type="Pfam" id="PF07866"/>
    </source>
</evidence>
<dbReference type="Proteomes" id="UP001595840">
    <property type="component" value="Unassembled WGS sequence"/>
</dbReference>
<proteinExistence type="predicted"/>
<dbReference type="Pfam" id="PF07866">
    <property type="entry name" value="DUF1653"/>
    <property type="match status" value="1"/>
</dbReference>
<accession>A0ABV8V4I7</accession>
<dbReference type="RefSeq" id="WP_290264257.1">
    <property type="nucleotide sequence ID" value="NZ_JAUFQG010000006.1"/>
</dbReference>
<name>A0ABV8V4I7_9GAMM</name>
<dbReference type="InterPro" id="IPR037135">
    <property type="entry name" value="DUF1653-like_dom_sf"/>
</dbReference>